<feature type="domain" description="N-acetyltransferase" evidence="1">
    <location>
        <begin position="38"/>
        <end position="191"/>
    </location>
</feature>
<name>A0A1G8D5G5_9SPHI</name>
<accession>A0A1G8D5G5</accession>
<dbReference type="EMBL" id="FNCG01000010">
    <property type="protein sequence ID" value="SDH53007.1"/>
    <property type="molecule type" value="Genomic_DNA"/>
</dbReference>
<dbReference type="PROSITE" id="PS51186">
    <property type="entry name" value="GNAT"/>
    <property type="match status" value="1"/>
</dbReference>
<dbReference type="RefSeq" id="WP_091170729.1">
    <property type="nucleotide sequence ID" value="NZ_FNCG01000010.1"/>
</dbReference>
<dbReference type="STRING" id="551996.SAMN05192573_110130"/>
<sequence>MKKAEAADKALIIEILSRSFENNQSVNYIVKQDSSRINAIRALMDYSFEMCSLFGDVWLSDNHQACALVLYPQNKRATFKAILLDVKLIIKAIGLLGIKKTLNRESKIKAKQPKEPMAYLWFIGVEPNQQHKGLGSKLLQEITNDATAKQLPVYLETSTIKNLPWYERFGFIVYSRLELSYNLFFLKREADI</sequence>
<protein>
    <submittedName>
        <fullName evidence="2">Acetyltransferase (GNAT) family protein</fullName>
    </submittedName>
</protein>
<dbReference type="PANTHER" id="PTHR42791:SF1">
    <property type="entry name" value="N-ACETYLTRANSFERASE DOMAIN-CONTAINING PROTEIN"/>
    <property type="match status" value="1"/>
</dbReference>
<dbReference type="InterPro" id="IPR052523">
    <property type="entry name" value="Trichothecene_AcTrans"/>
</dbReference>
<dbReference type="PANTHER" id="PTHR42791">
    <property type="entry name" value="GNAT FAMILY ACETYLTRANSFERASE"/>
    <property type="match status" value="1"/>
</dbReference>
<dbReference type="Gene3D" id="3.40.630.30">
    <property type="match status" value="1"/>
</dbReference>
<dbReference type="Pfam" id="PF00583">
    <property type="entry name" value="Acetyltransf_1"/>
    <property type="match status" value="1"/>
</dbReference>
<organism evidence="2 3">
    <name type="scientific">Mucilaginibacter gossypii</name>
    <dbReference type="NCBI Taxonomy" id="551996"/>
    <lineage>
        <taxon>Bacteria</taxon>
        <taxon>Pseudomonadati</taxon>
        <taxon>Bacteroidota</taxon>
        <taxon>Sphingobacteriia</taxon>
        <taxon>Sphingobacteriales</taxon>
        <taxon>Sphingobacteriaceae</taxon>
        <taxon>Mucilaginibacter</taxon>
    </lineage>
</organism>
<dbReference type="AlphaFoldDB" id="A0A1G8D5G5"/>
<evidence type="ECO:0000313" key="2">
    <source>
        <dbReference type="EMBL" id="SDH53007.1"/>
    </source>
</evidence>
<evidence type="ECO:0000313" key="3">
    <source>
        <dbReference type="Proteomes" id="UP000199705"/>
    </source>
</evidence>
<dbReference type="InterPro" id="IPR000182">
    <property type="entry name" value="GNAT_dom"/>
</dbReference>
<dbReference type="SUPFAM" id="SSF55729">
    <property type="entry name" value="Acyl-CoA N-acyltransferases (Nat)"/>
    <property type="match status" value="1"/>
</dbReference>
<dbReference type="Proteomes" id="UP000199705">
    <property type="component" value="Unassembled WGS sequence"/>
</dbReference>
<reference evidence="3" key="1">
    <citation type="submission" date="2016-10" db="EMBL/GenBank/DDBJ databases">
        <authorList>
            <person name="Varghese N."/>
            <person name="Submissions S."/>
        </authorList>
    </citation>
    <scope>NUCLEOTIDE SEQUENCE [LARGE SCALE GENOMIC DNA]</scope>
    <source>
        <strain evidence="3">Gh-67</strain>
    </source>
</reference>
<keyword evidence="2" id="KW-0808">Transferase</keyword>
<keyword evidence="3" id="KW-1185">Reference proteome</keyword>
<proteinExistence type="predicted"/>
<dbReference type="InterPro" id="IPR016181">
    <property type="entry name" value="Acyl_CoA_acyltransferase"/>
</dbReference>
<gene>
    <name evidence="2" type="ORF">SAMN05192573_110130</name>
</gene>
<dbReference type="CDD" id="cd04301">
    <property type="entry name" value="NAT_SF"/>
    <property type="match status" value="1"/>
</dbReference>
<dbReference type="GO" id="GO:0016747">
    <property type="term" value="F:acyltransferase activity, transferring groups other than amino-acyl groups"/>
    <property type="evidence" value="ECO:0007669"/>
    <property type="project" value="InterPro"/>
</dbReference>
<evidence type="ECO:0000259" key="1">
    <source>
        <dbReference type="PROSITE" id="PS51186"/>
    </source>
</evidence>